<sequence length="63" mass="7259">MRLRSSTNLDGTVCVERQVTVVKTEDENVASIPKKKIKQSRIKEKERVPRQRTYRLEGNTSGN</sequence>
<dbReference type="EMBL" id="CM047580">
    <property type="protein sequence ID" value="KAI9921964.1"/>
    <property type="molecule type" value="Genomic_DNA"/>
</dbReference>
<protein>
    <submittedName>
        <fullName evidence="1">Uncharacterized protein</fullName>
    </submittedName>
</protein>
<evidence type="ECO:0000313" key="2">
    <source>
        <dbReference type="Proteomes" id="UP001163321"/>
    </source>
</evidence>
<gene>
    <name evidence="1" type="ORF">PsorP6_001598</name>
</gene>
<organism evidence="1 2">
    <name type="scientific">Peronosclerospora sorghi</name>
    <dbReference type="NCBI Taxonomy" id="230839"/>
    <lineage>
        <taxon>Eukaryota</taxon>
        <taxon>Sar</taxon>
        <taxon>Stramenopiles</taxon>
        <taxon>Oomycota</taxon>
        <taxon>Peronosporomycetes</taxon>
        <taxon>Peronosporales</taxon>
        <taxon>Peronosporaceae</taxon>
        <taxon>Peronosclerospora</taxon>
    </lineage>
</organism>
<accession>A0ACC0WV82</accession>
<evidence type="ECO:0000313" key="1">
    <source>
        <dbReference type="EMBL" id="KAI9921964.1"/>
    </source>
</evidence>
<comment type="caution">
    <text evidence="1">The sequence shown here is derived from an EMBL/GenBank/DDBJ whole genome shotgun (WGS) entry which is preliminary data.</text>
</comment>
<proteinExistence type="predicted"/>
<keyword evidence="2" id="KW-1185">Reference proteome</keyword>
<dbReference type="Proteomes" id="UP001163321">
    <property type="component" value="Chromosome 1"/>
</dbReference>
<reference evidence="1 2" key="1">
    <citation type="journal article" date="2022" name="bioRxiv">
        <title>The genome of the oomycete Peronosclerospora sorghi, a cosmopolitan pathogen of maize and sorghum, is inflated with dispersed pseudogenes.</title>
        <authorList>
            <person name="Fletcher K."/>
            <person name="Martin F."/>
            <person name="Isakeit T."/>
            <person name="Cavanaugh K."/>
            <person name="Magill C."/>
            <person name="Michelmore R."/>
        </authorList>
    </citation>
    <scope>NUCLEOTIDE SEQUENCE [LARGE SCALE GENOMIC DNA]</scope>
    <source>
        <strain evidence="1">P6</strain>
    </source>
</reference>
<name>A0ACC0WV82_9STRA</name>